<feature type="coiled-coil region" evidence="1">
    <location>
        <begin position="494"/>
        <end position="570"/>
    </location>
</feature>
<dbReference type="HOGENOM" id="CLU_323144_0_0_1"/>
<feature type="region of interest" description="Disordered" evidence="2">
    <location>
        <begin position="856"/>
        <end position="1072"/>
    </location>
</feature>
<evidence type="ECO:0000256" key="2">
    <source>
        <dbReference type="SAM" id="MobiDB-lite"/>
    </source>
</evidence>
<keyword evidence="4" id="KW-1185">Reference proteome</keyword>
<keyword evidence="1" id="KW-0175">Coiled coil</keyword>
<dbReference type="PANTHER" id="PTHR45615:SF63">
    <property type="entry name" value="CHROMOSOME UNDETERMINED SCAFFOLD_10, WHOLE GENOME SHOTGUN SEQUENCE"/>
    <property type="match status" value="1"/>
</dbReference>
<dbReference type="Gene3D" id="1.10.287.1490">
    <property type="match status" value="1"/>
</dbReference>
<sequence>MEEEDSQARFTALISGTAADKLPRDSYIATSLKHRLGAGVREMSPGVYGGQNTRRTLLSVGPGGKTSGASHAAPGDLVRRGHRDGQRASLINAARFSSPLMQTDGERLNEDLRPHTPGEAMLTSSRPSQPRELVKLRTSKSLHQRSDASAPRTEYHGSGNPGGGPHRLTTHDNLPYPPTHSRSASVASFGNSVQDEDISSIMMRGANDLRNAKYEMEELRREVAFLKTQIDSTKSEKVELMQRIKSVKDAARQGLEATSRSLGGMRASMDGLKAQSDETFAFYIQAKAVMPDVKELRETVSESIKSLEAVLDEDGHLVEVTKTKEVLTELNLRCTGTMQVAEMLREKLQSVGADLIEAKDRVAELEGIQAADIDTLRLSSVRLSGANEQIQKFADAMKCQQTELHDALMASAELEAQLSSANERAEQLSQSIQNKDSELEAMTQLQSEVKRLEQLLGERDTQVVELKALRESFDSLTTRSTEQLAQVCSLEATIQARTEAIAQLEGRIANKESQYQESQNALQAVKYELGSATTQVASLQSDVTWKSEELKSLEMKLESSMAELLERQNEADRRSETMHDLETKYQVMEERYETQLMTTKCAQGTQVELQDRLIEAEKKFAHDLEMVTGKSKVEIAVLEQEKATLQSRVNDLEGTVRAQREEITTIKADYDGRVAKQEDNSRVQLELAEKRIGDVQSALDQARASVKSFEEQIASGKQEIFTLRQELREARLPDPAHKDAIDTLTGQISALRLENTELVLRARSIDARYRTGDLNEEEKTFINALIQTSQSIHEQELVSKGNELRRRDNTIKEQQTRIQVLEGTLAKHLKAMSKPIALPVTAAENRSLIDPTVWVASSDKSKSPPQTAEEDVTSTNVDNTMTARPTPAPVRPVAKPALTAVPQPDPNTKARVARTPAHLRPFAPAGAPTTKSSPAQPKKVPSPAGMPPMSSSPLVYPQPKTPAVRGLGGGAKKTVAIAHNAGQRANFRRLDTTMSDDIQDFEDKSRKTSPVGTPPEANSAEPTRASKKRDKPSDTASRGTDSEAGQRTSMRSRAPIQQDEPVLKVSPRSAFR</sequence>
<evidence type="ECO:0000256" key="1">
    <source>
        <dbReference type="SAM" id="Coils"/>
    </source>
</evidence>
<reference evidence="3 4" key="1">
    <citation type="journal article" date="2012" name="BMC Genomics">
        <title>Comparative genomics of the white-rot fungi, Phanerochaete carnosa and P. chrysosporium, to elucidate the genetic basis of the distinct wood types they colonize.</title>
        <authorList>
            <person name="Suzuki H."/>
            <person name="MacDonald J."/>
            <person name="Syed K."/>
            <person name="Salamov A."/>
            <person name="Hori C."/>
            <person name="Aerts A."/>
            <person name="Henrissat B."/>
            <person name="Wiebenga A."/>
            <person name="vanKuyk P.A."/>
            <person name="Barry K."/>
            <person name="Lindquist E."/>
            <person name="LaButti K."/>
            <person name="Lapidus A."/>
            <person name="Lucas S."/>
            <person name="Coutinho P."/>
            <person name="Gong Y."/>
            <person name="Samejima M."/>
            <person name="Mahadevan R."/>
            <person name="Abou-Zaid M."/>
            <person name="de Vries R.P."/>
            <person name="Igarashi K."/>
            <person name="Yadav J.S."/>
            <person name="Grigoriev I.V."/>
            <person name="Master E.R."/>
        </authorList>
    </citation>
    <scope>NUCLEOTIDE SEQUENCE [LARGE SCALE GENOMIC DNA]</scope>
    <source>
        <strain evidence="3 4">HHB-10118-sp</strain>
    </source>
</reference>
<protein>
    <submittedName>
        <fullName evidence="3">Uncharacterized protein</fullName>
    </submittedName>
</protein>
<organism evidence="3 4">
    <name type="scientific">Phanerochaete carnosa (strain HHB-10118-sp)</name>
    <name type="common">White-rot fungus</name>
    <name type="synonym">Peniophora carnosa</name>
    <dbReference type="NCBI Taxonomy" id="650164"/>
    <lineage>
        <taxon>Eukaryota</taxon>
        <taxon>Fungi</taxon>
        <taxon>Dikarya</taxon>
        <taxon>Basidiomycota</taxon>
        <taxon>Agaricomycotina</taxon>
        <taxon>Agaricomycetes</taxon>
        <taxon>Polyporales</taxon>
        <taxon>Phanerochaetaceae</taxon>
        <taxon>Phanerochaete</taxon>
    </lineage>
</organism>
<name>K5V8Q9_PHACS</name>
<evidence type="ECO:0000313" key="4">
    <source>
        <dbReference type="Proteomes" id="UP000008370"/>
    </source>
</evidence>
<accession>K5V8Q9</accession>
<dbReference type="PANTHER" id="PTHR45615">
    <property type="entry name" value="MYOSIN HEAVY CHAIN, NON-MUSCLE"/>
    <property type="match status" value="1"/>
</dbReference>
<feature type="compositionally biased region" description="Polar residues" evidence="2">
    <location>
        <begin position="1034"/>
        <end position="1051"/>
    </location>
</feature>
<feature type="coiled-coil region" evidence="1">
    <location>
        <begin position="635"/>
        <end position="719"/>
    </location>
</feature>
<gene>
    <name evidence="3" type="ORF">PHACADRAFT_169695</name>
</gene>
<dbReference type="InParanoid" id="K5V8Q9"/>
<dbReference type="GeneID" id="18909482"/>
<dbReference type="KEGG" id="pco:PHACADRAFT_169695"/>
<feature type="compositionally biased region" description="Polar residues" evidence="2">
    <location>
        <begin position="180"/>
        <end position="189"/>
    </location>
</feature>
<dbReference type="Proteomes" id="UP000008370">
    <property type="component" value="Unassembled WGS sequence"/>
</dbReference>
<proteinExistence type="predicted"/>
<dbReference type="AlphaFoldDB" id="K5V8Q9"/>
<dbReference type="STRING" id="650164.K5V8Q9"/>
<feature type="coiled-coil region" evidence="1">
    <location>
        <begin position="404"/>
        <end position="455"/>
    </location>
</feature>
<feature type="compositionally biased region" description="Low complexity" evidence="2">
    <location>
        <begin position="941"/>
        <end position="953"/>
    </location>
</feature>
<feature type="region of interest" description="Disordered" evidence="2">
    <location>
        <begin position="39"/>
        <end position="84"/>
    </location>
</feature>
<feature type="region of interest" description="Disordered" evidence="2">
    <location>
        <begin position="108"/>
        <end position="189"/>
    </location>
</feature>
<feature type="coiled-coil region" evidence="1">
    <location>
        <begin position="202"/>
        <end position="250"/>
    </location>
</feature>
<dbReference type="EMBL" id="JH930469">
    <property type="protein sequence ID" value="EKM59216.1"/>
    <property type="molecule type" value="Genomic_DNA"/>
</dbReference>
<dbReference type="OrthoDB" id="3246510at2759"/>
<evidence type="ECO:0000313" key="3">
    <source>
        <dbReference type="EMBL" id="EKM59216.1"/>
    </source>
</evidence>
<dbReference type="RefSeq" id="XP_007391785.1">
    <property type="nucleotide sequence ID" value="XM_007391723.1"/>
</dbReference>